<dbReference type="Proteomes" id="UP001620514">
    <property type="component" value="Unassembled WGS sequence"/>
</dbReference>
<dbReference type="InterPro" id="IPR002347">
    <property type="entry name" value="SDR_fam"/>
</dbReference>
<comment type="similarity">
    <text evidence="1 3">Belongs to the short-chain dehydrogenases/reductases (SDR) family.</text>
</comment>
<dbReference type="Gene3D" id="3.40.50.720">
    <property type="entry name" value="NAD(P)-binding Rossmann-like Domain"/>
    <property type="match status" value="1"/>
</dbReference>
<dbReference type="InterPro" id="IPR036291">
    <property type="entry name" value="NAD(P)-bd_dom_sf"/>
</dbReference>
<gene>
    <name evidence="4" type="ORF">ABH943_004586</name>
</gene>
<dbReference type="PANTHER" id="PTHR43976">
    <property type="entry name" value="SHORT CHAIN DEHYDROGENASE"/>
    <property type="match status" value="1"/>
</dbReference>
<dbReference type="InterPro" id="IPR051911">
    <property type="entry name" value="SDR_oxidoreductase"/>
</dbReference>
<evidence type="ECO:0000313" key="4">
    <source>
        <dbReference type="EMBL" id="MFK4444564.1"/>
    </source>
</evidence>
<dbReference type="PRINTS" id="PR00080">
    <property type="entry name" value="SDRFAMILY"/>
</dbReference>
<comment type="caution">
    <text evidence="4">The sequence shown here is derived from an EMBL/GenBank/DDBJ whole genome shotgun (WGS) entry which is preliminary data.</text>
</comment>
<dbReference type="RefSeq" id="WP_404609662.1">
    <property type="nucleotide sequence ID" value="NZ_JBIYDN010000015.1"/>
</dbReference>
<sequence>MNRKIWFITGASRGFGHVWTKAALARGDSVAATARDVASLDDLVKLHGEAILPLTLDVTDRRAVFAAVEQAHRHFGRLDVVLSNAGYGLFGAIEETDEFAARAQIETNFFGALWVIQAALPLLRAQGCGHVLAVSSIGGVITFPTAGVYGASKWALEGLCETLAKEVADFGIKVTLIEPGAYNTDWRGSSAHHVTKMDVYTGLREKLAAAYGSRTLGDPSATADAILQVVDTSSPPLRLLLGGSTLQIAEHTYADRLATWRQWEAVSKAAQGNAG</sequence>
<dbReference type="PANTHER" id="PTHR43976:SF16">
    <property type="entry name" value="SHORT-CHAIN DEHYDROGENASE_REDUCTASE FAMILY PROTEIN"/>
    <property type="match status" value="1"/>
</dbReference>
<reference evidence="4 5" key="1">
    <citation type="submission" date="2024-10" db="EMBL/GenBank/DDBJ databases">
        <authorList>
            <person name="Deangelis K."/>
            <person name="Huntemann M."/>
            <person name="Clum A."/>
            <person name="Wang J."/>
            <person name="Palaniappan K."/>
            <person name="Ritter S."/>
            <person name="Chen I.-M."/>
            <person name="Stamatis D."/>
            <person name="Reddy T."/>
            <person name="O'Malley R."/>
            <person name="Daum C."/>
            <person name="Ng V."/>
            <person name="Ivanova N."/>
            <person name="Kyrpides N."/>
            <person name="Woyke T."/>
        </authorList>
    </citation>
    <scope>NUCLEOTIDE SEQUENCE [LARGE SCALE GENOMIC DNA]</scope>
    <source>
        <strain evidence="4 5">GAS97</strain>
    </source>
</reference>
<dbReference type="SUPFAM" id="SSF51735">
    <property type="entry name" value="NAD(P)-binding Rossmann-fold domains"/>
    <property type="match status" value="1"/>
</dbReference>
<dbReference type="PRINTS" id="PR00081">
    <property type="entry name" value="GDHRDH"/>
</dbReference>
<name>A0ABW8MLK3_9BURK</name>
<dbReference type="InterPro" id="IPR020904">
    <property type="entry name" value="Sc_DH/Rdtase_CS"/>
</dbReference>
<dbReference type="PROSITE" id="PS00061">
    <property type="entry name" value="ADH_SHORT"/>
    <property type="match status" value="1"/>
</dbReference>
<evidence type="ECO:0000256" key="3">
    <source>
        <dbReference type="RuleBase" id="RU000363"/>
    </source>
</evidence>
<reference evidence="4 5" key="2">
    <citation type="submission" date="2024-11" db="EMBL/GenBank/DDBJ databases">
        <title>Using genomics to understand microbial adaptation to soil warming.</title>
        <authorList>
            <person name="Deangelis K.M. PhD."/>
        </authorList>
    </citation>
    <scope>NUCLEOTIDE SEQUENCE [LARGE SCALE GENOMIC DNA]</scope>
    <source>
        <strain evidence="4 5">GAS97</strain>
    </source>
</reference>
<organism evidence="4 5">
    <name type="scientific">Caballeronia udeis</name>
    <dbReference type="NCBI Taxonomy" id="1232866"/>
    <lineage>
        <taxon>Bacteria</taxon>
        <taxon>Pseudomonadati</taxon>
        <taxon>Pseudomonadota</taxon>
        <taxon>Betaproteobacteria</taxon>
        <taxon>Burkholderiales</taxon>
        <taxon>Burkholderiaceae</taxon>
        <taxon>Caballeronia</taxon>
    </lineage>
</organism>
<evidence type="ECO:0000313" key="5">
    <source>
        <dbReference type="Proteomes" id="UP001620514"/>
    </source>
</evidence>
<accession>A0ABW8MLK3</accession>
<dbReference type="EMBL" id="JBIYDN010000015">
    <property type="protein sequence ID" value="MFK4444564.1"/>
    <property type="molecule type" value="Genomic_DNA"/>
</dbReference>
<dbReference type="NCBIfam" id="NF006114">
    <property type="entry name" value="PRK08263.1"/>
    <property type="match status" value="1"/>
</dbReference>
<protein>
    <submittedName>
        <fullName evidence="4">NAD(P)-dependent dehydrogenase (Short-subunit alcohol dehydrogenase family)</fullName>
    </submittedName>
</protein>
<proteinExistence type="inferred from homology"/>
<dbReference type="Pfam" id="PF00106">
    <property type="entry name" value="adh_short"/>
    <property type="match status" value="1"/>
</dbReference>
<keyword evidence="2" id="KW-0560">Oxidoreductase</keyword>
<evidence type="ECO:0000256" key="1">
    <source>
        <dbReference type="ARBA" id="ARBA00006484"/>
    </source>
</evidence>
<keyword evidence="5" id="KW-1185">Reference proteome</keyword>
<dbReference type="CDD" id="cd05374">
    <property type="entry name" value="17beta-HSD-like_SDR_c"/>
    <property type="match status" value="1"/>
</dbReference>
<evidence type="ECO:0000256" key="2">
    <source>
        <dbReference type="ARBA" id="ARBA00023002"/>
    </source>
</evidence>